<dbReference type="PROSITE" id="PS50109">
    <property type="entry name" value="HIS_KIN"/>
    <property type="match status" value="1"/>
</dbReference>
<keyword evidence="7" id="KW-0472">Membrane</keyword>
<keyword evidence="2" id="KW-0808">Transferase</keyword>
<evidence type="ECO:0000256" key="5">
    <source>
        <dbReference type="ARBA" id="ARBA00022840"/>
    </source>
</evidence>
<comment type="caution">
    <text evidence="9">The sequence shown here is derived from an EMBL/GenBank/DDBJ whole genome shotgun (WGS) entry which is preliminary data.</text>
</comment>
<keyword evidence="1" id="KW-0597">Phosphoprotein</keyword>
<keyword evidence="4 9" id="KW-0418">Kinase</keyword>
<dbReference type="EMBL" id="JACHGJ010000005">
    <property type="protein sequence ID" value="MBB6480977.1"/>
    <property type="molecule type" value="Genomic_DNA"/>
</dbReference>
<dbReference type="Proteomes" id="UP000587760">
    <property type="component" value="Unassembled WGS sequence"/>
</dbReference>
<dbReference type="GO" id="GO:0000160">
    <property type="term" value="P:phosphorelay signal transduction system"/>
    <property type="evidence" value="ECO:0007669"/>
    <property type="project" value="UniProtKB-KW"/>
</dbReference>
<dbReference type="Gene3D" id="3.30.565.10">
    <property type="entry name" value="Histidine kinase-like ATPase, C-terminal domain"/>
    <property type="match status" value="1"/>
</dbReference>
<evidence type="ECO:0000256" key="2">
    <source>
        <dbReference type="ARBA" id="ARBA00022679"/>
    </source>
</evidence>
<evidence type="ECO:0000313" key="9">
    <source>
        <dbReference type="EMBL" id="MBB6480977.1"/>
    </source>
</evidence>
<proteinExistence type="predicted"/>
<name>A0A841RCL4_9SPIO</name>
<feature type="transmembrane region" description="Helical" evidence="7">
    <location>
        <begin position="20"/>
        <end position="40"/>
    </location>
</feature>
<dbReference type="SUPFAM" id="SSF55874">
    <property type="entry name" value="ATPase domain of HSP90 chaperone/DNA topoisomerase II/histidine kinase"/>
    <property type="match status" value="1"/>
</dbReference>
<keyword evidence="10" id="KW-1185">Reference proteome</keyword>
<protein>
    <submittedName>
        <fullName evidence="9">Signal transduction histidine kinase</fullName>
    </submittedName>
</protein>
<accession>A0A841RCL4</accession>
<evidence type="ECO:0000259" key="8">
    <source>
        <dbReference type="PROSITE" id="PS50109"/>
    </source>
</evidence>
<dbReference type="GO" id="GO:0016301">
    <property type="term" value="F:kinase activity"/>
    <property type="evidence" value="ECO:0007669"/>
    <property type="project" value="UniProtKB-KW"/>
</dbReference>
<feature type="domain" description="Histidine kinase" evidence="8">
    <location>
        <begin position="73"/>
        <end position="295"/>
    </location>
</feature>
<evidence type="ECO:0000256" key="3">
    <source>
        <dbReference type="ARBA" id="ARBA00022741"/>
    </source>
</evidence>
<keyword evidence="7" id="KW-1133">Transmembrane helix</keyword>
<dbReference type="SMART" id="SM00387">
    <property type="entry name" value="HATPase_c"/>
    <property type="match status" value="1"/>
</dbReference>
<evidence type="ECO:0000256" key="1">
    <source>
        <dbReference type="ARBA" id="ARBA00022553"/>
    </source>
</evidence>
<dbReference type="Pfam" id="PF02518">
    <property type="entry name" value="HATPase_c"/>
    <property type="match status" value="1"/>
</dbReference>
<dbReference type="AlphaFoldDB" id="A0A841RCL4"/>
<keyword evidence="5" id="KW-0067">ATP-binding</keyword>
<evidence type="ECO:0000256" key="7">
    <source>
        <dbReference type="SAM" id="Phobius"/>
    </source>
</evidence>
<organism evidence="9 10">
    <name type="scientific">Spirochaeta isovalerica</name>
    <dbReference type="NCBI Taxonomy" id="150"/>
    <lineage>
        <taxon>Bacteria</taxon>
        <taxon>Pseudomonadati</taxon>
        <taxon>Spirochaetota</taxon>
        <taxon>Spirochaetia</taxon>
        <taxon>Spirochaetales</taxon>
        <taxon>Spirochaetaceae</taxon>
        <taxon>Spirochaeta</taxon>
    </lineage>
</organism>
<dbReference type="PANTHER" id="PTHR43065">
    <property type="entry name" value="SENSOR HISTIDINE KINASE"/>
    <property type="match status" value="1"/>
</dbReference>
<keyword evidence="3" id="KW-0547">Nucleotide-binding</keyword>
<dbReference type="InterPro" id="IPR036890">
    <property type="entry name" value="HATPase_C_sf"/>
</dbReference>
<evidence type="ECO:0000256" key="6">
    <source>
        <dbReference type="ARBA" id="ARBA00023012"/>
    </source>
</evidence>
<evidence type="ECO:0000313" key="10">
    <source>
        <dbReference type="Proteomes" id="UP000587760"/>
    </source>
</evidence>
<sequence length="295" mass="33132">MSILSNPIMAITADEELGLWLILNQLNFLFTTILLIIIVFEDDIKRLTLENQKLNTQIEKSRVFVNLGENISGLVHNMNGDLGLMSMAVSMLEEDVEHKAVEFVRKGNKNLQSKIRNILTLAKYSQAETDMEFSINALLYSLLEVFNINKQFRIVTTNTEFTDEVFFYGNPSEISQIFENLLKNAYEALVEYKTAMDEQGHKDYDPVLTIGIKGQTTESIISFSDNGPGIKACLEKDCTGDCSRCDAFKVGRTTKKEGTGLGMVSVLRTLEKYEGNMKIRTSPEGTVIEIILARG</sequence>
<dbReference type="InterPro" id="IPR003594">
    <property type="entry name" value="HATPase_dom"/>
</dbReference>
<dbReference type="InterPro" id="IPR005467">
    <property type="entry name" value="His_kinase_dom"/>
</dbReference>
<dbReference type="PANTHER" id="PTHR43065:SF10">
    <property type="entry name" value="PEROXIDE STRESS-ACTIVATED HISTIDINE KINASE MAK3"/>
    <property type="match status" value="1"/>
</dbReference>
<dbReference type="GO" id="GO:0005524">
    <property type="term" value="F:ATP binding"/>
    <property type="evidence" value="ECO:0007669"/>
    <property type="project" value="UniProtKB-KW"/>
</dbReference>
<keyword evidence="6" id="KW-0902">Two-component regulatory system</keyword>
<keyword evidence="7" id="KW-0812">Transmembrane</keyword>
<reference evidence="9 10" key="1">
    <citation type="submission" date="2020-08" db="EMBL/GenBank/DDBJ databases">
        <title>Genomic Encyclopedia of Type Strains, Phase IV (KMG-IV): sequencing the most valuable type-strain genomes for metagenomic binning, comparative biology and taxonomic classification.</title>
        <authorList>
            <person name="Goeker M."/>
        </authorList>
    </citation>
    <scope>NUCLEOTIDE SEQUENCE [LARGE SCALE GENOMIC DNA]</scope>
    <source>
        <strain evidence="9 10">DSM 2461</strain>
    </source>
</reference>
<gene>
    <name evidence="9" type="ORF">HNR50_002650</name>
</gene>
<evidence type="ECO:0000256" key="4">
    <source>
        <dbReference type="ARBA" id="ARBA00022777"/>
    </source>
</evidence>